<dbReference type="RefSeq" id="XP_065658305.1">
    <property type="nucleotide sequence ID" value="XM_065802233.1"/>
</dbReference>
<dbReference type="Gene3D" id="3.30.70.1820">
    <property type="entry name" value="L1 transposable element, RRM domain"/>
    <property type="match status" value="1"/>
</dbReference>
<dbReference type="GeneID" id="136082824"/>
<sequence length="403" mass="47683">MESTHNKEKNVFKTRNNKKLSGAQYRKRKAEKVDNLKKNYKKLENYFTSENSDCNKIKEGENVAHVLSNTSTSDEEDGIVSVRNVHYDEKDIGNENLFFRTLNIEQARRFYKAKKLFRIRYYFIIKYIILLFYYYIYILDIFIMAVTIDQIEKMMKKMFKEFKKETESMIKQQEKNVLNIISSSTKILYERLDNVESNIKENCKQIKTIKKEVEDIKVSLSFHEHLIDEKIRSVVNSQEKCITTSAIQSNESAFIKIRGKLREMEDRSRRNNLRIDGVKENDGESWEDSEMKVNKIFENYLGLKGIKIERAHRTGQKNSVKPRTIIIKLLDFKDKIDILKKTTNLKGKNIYINEDFCAETVQIRKNLREQMKIERAAGKFATISYDKLIIRDWASRKSNNSIS</sequence>
<feature type="compositionally biased region" description="Basic and acidic residues" evidence="1">
    <location>
        <begin position="1"/>
        <end position="11"/>
    </location>
</feature>
<evidence type="ECO:0000256" key="2">
    <source>
        <dbReference type="SAM" id="Phobius"/>
    </source>
</evidence>
<evidence type="ECO:0000313" key="3">
    <source>
        <dbReference type="Proteomes" id="UP001652625"/>
    </source>
</evidence>
<evidence type="ECO:0000256" key="1">
    <source>
        <dbReference type="SAM" id="MobiDB-lite"/>
    </source>
</evidence>
<dbReference type="PANTHER" id="PTHR11505">
    <property type="entry name" value="L1 TRANSPOSABLE ELEMENT-RELATED"/>
    <property type="match status" value="1"/>
</dbReference>
<feature type="transmembrane region" description="Helical" evidence="2">
    <location>
        <begin position="121"/>
        <end position="148"/>
    </location>
</feature>
<feature type="region of interest" description="Disordered" evidence="1">
    <location>
        <begin position="1"/>
        <end position="26"/>
    </location>
</feature>
<keyword evidence="2" id="KW-1133">Transmembrane helix</keyword>
<keyword evidence="2" id="KW-0812">Transmembrane</keyword>
<dbReference type="Proteomes" id="UP001652625">
    <property type="component" value="Chromosome 07"/>
</dbReference>
<keyword evidence="2" id="KW-0472">Membrane</keyword>
<keyword evidence="3" id="KW-1185">Reference proteome</keyword>
<protein>
    <submittedName>
        <fullName evidence="4">Uncharacterized protein LOC136082824</fullName>
    </submittedName>
</protein>
<accession>A0ABM4C9H6</accession>
<name>A0ABM4C9H6_HYDVU</name>
<proteinExistence type="predicted"/>
<gene>
    <name evidence="4" type="primary">LOC136082824</name>
</gene>
<evidence type="ECO:0000313" key="4">
    <source>
        <dbReference type="RefSeq" id="XP_065658305.1"/>
    </source>
</evidence>
<dbReference type="InterPro" id="IPR004244">
    <property type="entry name" value="Transposase_22"/>
</dbReference>
<organism evidence="3 4">
    <name type="scientific">Hydra vulgaris</name>
    <name type="common">Hydra</name>
    <name type="synonym">Hydra attenuata</name>
    <dbReference type="NCBI Taxonomy" id="6087"/>
    <lineage>
        <taxon>Eukaryota</taxon>
        <taxon>Metazoa</taxon>
        <taxon>Cnidaria</taxon>
        <taxon>Hydrozoa</taxon>
        <taxon>Hydroidolina</taxon>
        <taxon>Anthoathecata</taxon>
        <taxon>Aplanulata</taxon>
        <taxon>Hydridae</taxon>
        <taxon>Hydra</taxon>
    </lineage>
</organism>
<reference evidence="4" key="1">
    <citation type="submission" date="2025-08" db="UniProtKB">
        <authorList>
            <consortium name="RefSeq"/>
        </authorList>
    </citation>
    <scope>IDENTIFICATION</scope>
</reference>